<reference evidence="1 2" key="1">
    <citation type="submission" date="2013-11" db="EMBL/GenBank/DDBJ databases">
        <title>Opisthorchis viverrini - life in the bile duct.</title>
        <authorList>
            <person name="Young N.D."/>
            <person name="Nagarajan N."/>
            <person name="Lin S.J."/>
            <person name="Korhonen P.K."/>
            <person name="Jex A.R."/>
            <person name="Hall R.S."/>
            <person name="Safavi-Hemami H."/>
            <person name="Kaewkong W."/>
            <person name="Bertrand D."/>
            <person name="Gao S."/>
            <person name="Seet Q."/>
            <person name="Wongkham S."/>
            <person name="Teh B.T."/>
            <person name="Wongkham C."/>
            <person name="Intapan P.M."/>
            <person name="Maleewong W."/>
            <person name="Yang X."/>
            <person name="Hu M."/>
            <person name="Wang Z."/>
            <person name="Hofmann A."/>
            <person name="Sternberg P.W."/>
            <person name="Tan P."/>
            <person name="Wang J."/>
            <person name="Gasser R.B."/>
        </authorList>
    </citation>
    <scope>NUCLEOTIDE SEQUENCE [LARGE SCALE GENOMIC DNA]</scope>
</reference>
<keyword evidence="2" id="KW-1185">Reference proteome</keyword>
<feature type="non-terminal residue" evidence="1">
    <location>
        <position position="37"/>
    </location>
</feature>
<dbReference type="CTD" id="20321990"/>
<proteinExistence type="predicted"/>
<name>A0A074ZB68_OPIVI</name>
<dbReference type="AlphaFoldDB" id="A0A074ZB68"/>
<dbReference type="Proteomes" id="UP000054324">
    <property type="component" value="Unassembled WGS sequence"/>
</dbReference>
<organism evidence="1 2">
    <name type="scientific">Opisthorchis viverrini</name>
    <name type="common">Southeast Asian liver fluke</name>
    <dbReference type="NCBI Taxonomy" id="6198"/>
    <lineage>
        <taxon>Eukaryota</taxon>
        <taxon>Metazoa</taxon>
        <taxon>Spiralia</taxon>
        <taxon>Lophotrochozoa</taxon>
        <taxon>Platyhelminthes</taxon>
        <taxon>Trematoda</taxon>
        <taxon>Digenea</taxon>
        <taxon>Opisthorchiida</taxon>
        <taxon>Opisthorchiata</taxon>
        <taxon>Opisthorchiidae</taxon>
        <taxon>Opisthorchis</taxon>
    </lineage>
</organism>
<protein>
    <submittedName>
        <fullName evidence="1">Uncharacterized protein</fullName>
    </submittedName>
</protein>
<sequence length="37" mass="4218">CLALSVFLNIHGFAYQFGGHVYDIPRLNVLHKSRLAF</sequence>
<accession>A0A074ZB68</accession>
<evidence type="ECO:0000313" key="1">
    <source>
        <dbReference type="EMBL" id="KER24541.1"/>
    </source>
</evidence>
<dbReference type="RefSeq" id="XP_009171704.1">
    <property type="nucleotide sequence ID" value="XM_009173440.1"/>
</dbReference>
<dbReference type="KEGG" id="ovi:T265_07811"/>
<evidence type="ECO:0000313" key="2">
    <source>
        <dbReference type="Proteomes" id="UP000054324"/>
    </source>
</evidence>
<dbReference type="EMBL" id="KL596806">
    <property type="protein sequence ID" value="KER24541.1"/>
    <property type="molecule type" value="Genomic_DNA"/>
</dbReference>
<gene>
    <name evidence="1" type="ORF">T265_07811</name>
</gene>
<dbReference type="GeneID" id="20321990"/>
<feature type="non-terminal residue" evidence="1">
    <location>
        <position position="1"/>
    </location>
</feature>